<dbReference type="AlphaFoldDB" id="A0A286GYB6"/>
<feature type="chain" id="PRO_5012334909" evidence="2">
    <location>
        <begin position="24"/>
        <end position="665"/>
    </location>
</feature>
<keyword evidence="5" id="KW-1185">Reference proteome</keyword>
<dbReference type="Gene3D" id="3.10.310.50">
    <property type="match status" value="1"/>
</dbReference>
<protein>
    <submittedName>
        <fullName evidence="4">TLP18.3, Psb32 and MOLO-1 founding protein of phosphatase</fullName>
    </submittedName>
</protein>
<proteinExistence type="predicted"/>
<dbReference type="Pfam" id="PF04536">
    <property type="entry name" value="TPM_phosphatase"/>
    <property type="match status" value="1"/>
</dbReference>
<dbReference type="RefSeq" id="WP_097184373.1">
    <property type="nucleotide sequence ID" value="NZ_OCNK01000003.1"/>
</dbReference>
<feature type="signal peptide" evidence="2">
    <location>
        <begin position="1"/>
        <end position="23"/>
    </location>
</feature>
<evidence type="ECO:0000256" key="2">
    <source>
        <dbReference type="SAM" id="SignalP"/>
    </source>
</evidence>
<organism evidence="4 5">
    <name type="scientific">Blastococcus haudaquaticus</name>
    <dbReference type="NCBI Taxonomy" id="1938745"/>
    <lineage>
        <taxon>Bacteria</taxon>
        <taxon>Bacillati</taxon>
        <taxon>Actinomycetota</taxon>
        <taxon>Actinomycetes</taxon>
        <taxon>Geodermatophilales</taxon>
        <taxon>Geodermatophilaceae</taxon>
        <taxon>Blastococcus</taxon>
    </lineage>
</organism>
<feature type="region of interest" description="Disordered" evidence="1">
    <location>
        <begin position="177"/>
        <end position="198"/>
    </location>
</feature>
<evidence type="ECO:0000313" key="5">
    <source>
        <dbReference type="Proteomes" id="UP000219482"/>
    </source>
</evidence>
<dbReference type="Proteomes" id="UP000219482">
    <property type="component" value="Unassembled WGS sequence"/>
</dbReference>
<feature type="domain" description="TPM" evidence="3">
    <location>
        <begin position="33"/>
        <end position="147"/>
    </location>
</feature>
<feature type="compositionally biased region" description="Gly residues" evidence="1">
    <location>
        <begin position="652"/>
        <end position="665"/>
    </location>
</feature>
<reference evidence="5" key="1">
    <citation type="submission" date="2017-09" db="EMBL/GenBank/DDBJ databases">
        <authorList>
            <person name="Varghese N."/>
            <person name="Submissions S."/>
        </authorList>
    </citation>
    <scope>NUCLEOTIDE SEQUENCE [LARGE SCALE GENOMIC DNA]</scope>
    <source>
        <strain evidence="5">DSM 44270</strain>
    </source>
</reference>
<sequence>MRRLSVVLGLLTLLTLLGGPATAVDPLRLDERITDDAGVLGGSRGEVEDAIEELESAEGVQLYVVLVDSFDGLGGQEWADATARVSQLGRDEVVFAVAVQDRAYGYSVDEEFRLDAAEVDRLVADDVEPRLADDDWSGAVVALADGLGGGGGGGSTALWVVGGVAVVGGGAWLATRSRRRKPATAPPSGPPDPHAGVPTEQLQFQASSALLELDEAVQSSQLDLDFARNQYGPEAVTGFDEALAQSRADLARAFTIRQQLDDETDEDDPTRRRMLTELLALVEAGDARLDDQAEAFEELRDLERTAPQVLDALGPRIADLTGRLPAAEARLADLAGRYADTALTPVAGNVPEARARLAAAEQEIAEARAELAAGKPGDAVTDVRAAEDAVAQTTTLLDAVDRLAADLAAAAGRVTAARTETEKDLAEARALVGAGDRTGLEPQVARAEAALTAADAASSGERPDPLAALRLLEEADTALEQALGPARDAQAAARRATAALEAALLTARSAIGSASDFISTRRGAVGADARTRLAEAQRHLDVAVGTAGTDPVSALREAQQATSLAQQATDLATNDLSAWSSGRGGYAPGGFGGGYPSRGGGVDLGSLVLGSILSGGGSGGGYRSGGYGGSRRRSSGGFGGGRSSAGRRSSGGRSGGGRRGGGGRF</sequence>
<feature type="compositionally biased region" description="Pro residues" evidence="1">
    <location>
        <begin position="184"/>
        <end position="193"/>
    </location>
</feature>
<dbReference type="OrthoDB" id="5105562at2"/>
<accession>A0A286GYB6</accession>
<feature type="compositionally biased region" description="Gly residues" evidence="1">
    <location>
        <begin position="619"/>
        <end position="629"/>
    </location>
</feature>
<dbReference type="EMBL" id="OCNK01000003">
    <property type="protein sequence ID" value="SOE00525.1"/>
    <property type="molecule type" value="Genomic_DNA"/>
</dbReference>
<feature type="region of interest" description="Disordered" evidence="1">
    <location>
        <begin position="619"/>
        <end position="665"/>
    </location>
</feature>
<dbReference type="InterPro" id="IPR007621">
    <property type="entry name" value="TPM_dom"/>
</dbReference>
<evidence type="ECO:0000259" key="3">
    <source>
        <dbReference type="Pfam" id="PF04536"/>
    </source>
</evidence>
<evidence type="ECO:0000256" key="1">
    <source>
        <dbReference type="SAM" id="MobiDB-lite"/>
    </source>
</evidence>
<name>A0A286GYB6_9ACTN</name>
<keyword evidence="2" id="KW-0732">Signal</keyword>
<evidence type="ECO:0000313" key="4">
    <source>
        <dbReference type="EMBL" id="SOE00525.1"/>
    </source>
</evidence>
<gene>
    <name evidence="4" type="ORF">SAMN06272739_2646</name>
</gene>